<dbReference type="AlphaFoldDB" id="A0AAX4JM98"/>
<dbReference type="EMBL" id="CP144098">
    <property type="protein sequence ID" value="WWC86519.1"/>
    <property type="molecule type" value="Genomic_DNA"/>
</dbReference>
<evidence type="ECO:0000313" key="2">
    <source>
        <dbReference type="Proteomes" id="UP001355207"/>
    </source>
</evidence>
<dbReference type="GeneID" id="91092068"/>
<reference evidence="1 2" key="1">
    <citation type="submission" date="2024-01" db="EMBL/GenBank/DDBJ databases">
        <title>Comparative genomics of Cryptococcus and Kwoniella reveals pathogenesis evolution and contrasting modes of karyotype evolution via chromosome fusion or intercentromeric recombination.</title>
        <authorList>
            <person name="Coelho M.A."/>
            <person name="David-Palma M."/>
            <person name="Shea T."/>
            <person name="Bowers K."/>
            <person name="McGinley-Smith S."/>
            <person name="Mohammad A.W."/>
            <person name="Gnirke A."/>
            <person name="Yurkov A.M."/>
            <person name="Nowrousian M."/>
            <person name="Sun S."/>
            <person name="Cuomo C.A."/>
            <person name="Heitman J."/>
        </authorList>
    </citation>
    <scope>NUCLEOTIDE SEQUENCE [LARGE SCALE GENOMIC DNA]</scope>
    <source>
        <strain evidence="1 2">CBS 6074</strain>
    </source>
</reference>
<accession>A0AAX4JM98</accession>
<gene>
    <name evidence="1" type="ORF">L201_001396</name>
</gene>
<proteinExistence type="predicted"/>
<dbReference type="Proteomes" id="UP001355207">
    <property type="component" value="Chromosome 1"/>
</dbReference>
<name>A0AAX4JM98_9TREE</name>
<keyword evidence="2" id="KW-1185">Reference proteome</keyword>
<dbReference type="RefSeq" id="XP_066073282.1">
    <property type="nucleotide sequence ID" value="XM_066217185.1"/>
</dbReference>
<organism evidence="1 2">
    <name type="scientific">Kwoniella dendrophila CBS 6074</name>
    <dbReference type="NCBI Taxonomy" id="1295534"/>
    <lineage>
        <taxon>Eukaryota</taxon>
        <taxon>Fungi</taxon>
        <taxon>Dikarya</taxon>
        <taxon>Basidiomycota</taxon>
        <taxon>Agaricomycotina</taxon>
        <taxon>Tremellomycetes</taxon>
        <taxon>Tremellales</taxon>
        <taxon>Cryptococcaceae</taxon>
        <taxon>Kwoniella</taxon>
    </lineage>
</organism>
<evidence type="ECO:0000313" key="1">
    <source>
        <dbReference type="EMBL" id="WWC86519.1"/>
    </source>
</evidence>
<sequence>MKETDPELYKLLTTDRKLATDLIVTDMGISSEIADTMDHISEQMFYTFKESVDISKGPRDIHEVLKQCKSSLKDLELYLIKPYKPFDTNSNSADSNAEYIRMNFYSEEMRKAIFADPTTTRITSKDNIETAVNGSNWSSYVKKPLNHELLKSNFGKD</sequence>
<protein>
    <submittedName>
        <fullName evidence="1">Uncharacterized protein</fullName>
    </submittedName>
</protein>